<evidence type="ECO:0000313" key="3">
    <source>
        <dbReference type="Proteomes" id="UP001302486"/>
    </source>
</evidence>
<protein>
    <recommendedName>
        <fullName evidence="4">Outer membrane protein</fullName>
    </recommendedName>
</protein>
<organism evidence="2 3">
    <name type="scientific">Hwangdonia lutea</name>
    <dbReference type="NCBI Taxonomy" id="3075823"/>
    <lineage>
        <taxon>Bacteria</taxon>
        <taxon>Pseudomonadati</taxon>
        <taxon>Bacteroidota</taxon>
        <taxon>Flavobacteriia</taxon>
        <taxon>Flavobacteriales</taxon>
        <taxon>Flavobacteriaceae</taxon>
        <taxon>Hwangdonia</taxon>
    </lineage>
</organism>
<dbReference type="Gene3D" id="2.40.160.60">
    <property type="entry name" value="Outer membrane protein transport protein (OMPP1/FadL/TodX)"/>
    <property type="match status" value="1"/>
</dbReference>
<dbReference type="EMBL" id="CP136521">
    <property type="protein sequence ID" value="WOD44399.1"/>
    <property type="molecule type" value="Genomic_DNA"/>
</dbReference>
<accession>A0AA97EN15</accession>
<dbReference type="KEGG" id="hws:RNZ46_03860"/>
<keyword evidence="1" id="KW-0732">Signal</keyword>
<evidence type="ECO:0008006" key="4">
    <source>
        <dbReference type="Google" id="ProtNLM"/>
    </source>
</evidence>
<dbReference type="Proteomes" id="UP001302486">
    <property type="component" value="Chromosome"/>
</dbReference>
<evidence type="ECO:0000256" key="1">
    <source>
        <dbReference type="SAM" id="SignalP"/>
    </source>
</evidence>
<dbReference type="RefSeq" id="WP_316984065.1">
    <property type="nucleotide sequence ID" value="NZ_CP136521.1"/>
</dbReference>
<name>A0AA97EN15_9FLAO</name>
<feature type="chain" id="PRO_5041700828" description="Outer membrane protein" evidence="1">
    <location>
        <begin position="20"/>
        <end position="439"/>
    </location>
</feature>
<feature type="signal peptide" evidence="1">
    <location>
        <begin position="1"/>
        <end position="19"/>
    </location>
</feature>
<evidence type="ECO:0000313" key="2">
    <source>
        <dbReference type="EMBL" id="WOD44399.1"/>
    </source>
</evidence>
<reference evidence="3" key="1">
    <citation type="submission" date="2024-06" db="EMBL/GenBank/DDBJ databases">
        <title>Hwangdonia haimaensis gen. nov., sp. nov., a member of the family Flavobacteriaceae isolated from the haima cold seep.</title>
        <authorList>
            <person name="Li J."/>
        </authorList>
    </citation>
    <scope>NUCLEOTIDE SEQUENCE [LARGE SCALE GENOMIC DNA]</scope>
    <source>
        <strain evidence="3">SCSIO 19198</strain>
    </source>
</reference>
<proteinExistence type="predicted"/>
<gene>
    <name evidence="2" type="ORF">RNZ46_03860</name>
</gene>
<dbReference type="AlphaFoldDB" id="A0AA97EN15"/>
<sequence>MIKKLVIVFIAFFAIQSYAQQSTASPYSFYGIGSLKFKGTAENRSMGGLSIYTDSIHINLRNPASYASENLAYYNKETRPVKFTVGGSYSSIDLKSNSGSDKATATTFDYLALSVPMGKFGLGFGLMPYTSVGYKLETLNAEEKPVNRFRGEGGVNKAYIGLGYLLVKGLSIGVDAHYNFGNVQNATVEFQYDNEGMLTQYQSRESNRSDLSGLSFNIGLSYKKMLTKKLELVSGITFSPESSLTSQNQRSFSTITINANTGQEFANPGSTIEVDLEAIGLKETDLIIPSKFSFGAGIGQPRKWFIGGEYTSQKTSNFSNALYSSSATQYEDASTISFGGFFIPNYNTLDGYFKRVVYRAGIRSEKTGLNINNESIKEFGISFGVGLPVGDIRVFSNANIGFEIGKRGTKNSNLIQENFVNFQLSLSLNDRWFNKRKYD</sequence>
<keyword evidence="3" id="KW-1185">Reference proteome</keyword>